<keyword evidence="10" id="KW-0407">Ion channel</keyword>
<keyword evidence="3" id="KW-0813">Transport</keyword>
<evidence type="ECO:0000256" key="11">
    <source>
        <dbReference type="SAM" id="Phobius"/>
    </source>
</evidence>
<evidence type="ECO:0000256" key="7">
    <source>
        <dbReference type="ARBA" id="ARBA00022989"/>
    </source>
</evidence>
<evidence type="ECO:0000256" key="6">
    <source>
        <dbReference type="ARBA" id="ARBA00022781"/>
    </source>
</evidence>
<evidence type="ECO:0000256" key="1">
    <source>
        <dbReference type="ARBA" id="ARBA00004651"/>
    </source>
</evidence>
<evidence type="ECO:0000256" key="3">
    <source>
        <dbReference type="ARBA" id="ARBA00022448"/>
    </source>
</evidence>
<dbReference type="PANTHER" id="PTHR21522:SF32">
    <property type="entry name" value="OTOPETRIN-2"/>
    <property type="match status" value="1"/>
</dbReference>
<feature type="transmembrane region" description="Helical" evidence="11">
    <location>
        <begin position="141"/>
        <end position="164"/>
    </location>
</feature>
<proteinExistence type="inferred from homology"/>
<evidence type="ECO:0000313" key="12">
    <source>
        <dbReference type="EMBL" id="KAL3842637.1"/>
    </source>
</evidence>
<evidence type="ECO:0000256" key="4">
    <source>
        <dbReference type="ARBA" id="ARBA00022475"/>
    </source>
</evidence>
<evidence type="ECO:0000256" key="8">
    <source>
        <dbReference type="ARBA" id="ARBA00023065"/>
    </source>
</evidence>
<feature type="transmembrane region" description="Helical" evidence="11">
    <location>
        <begin position="537"/>
        <end position="556"/>
    </location>
</feature>
<comment type="caution">
    <text evidence="12">The sequence shown here is derived from an EMBL/GenBank/DDBJ whole genome shotgun (WGS) entry which is preliminary data.</text>
</comment>
<comment type="subcellular location">
    <subcellularLocation>
        <location evidence="1">Cell membrane</location>
        <topology evidence="1">Multi-pass membrane protein</topology>
    </subcellularLocation>
</comment>
<keyword evidence="6" id="KW-0375">Hydrogen ion transport</keyword>
<feature type="transmembrane region" description="Helical" evidence="11">
    <location>
        <begin position="492"/>
        <end position="517"/>
    </location>
</feature>
<feature type="transmembrane region" description="Helical" evidence="11">
    <location>
        <begin position="55"/>
        <end position="78"/>
    </location>
</feature>
<feature type="transmembrane region" description="Helical" evidence="11">
    <location>
        <begin position="215"/>
        <end position="235"/>
    </location>
</feature>
<keyword evidence="4" id="KW-1003">Cell membrane</keyword>
<evidence type="ECO:0000256" key="5">
    <source>
        <dbReference type="ARBA" id="ARBA00022692"/>
    </source>
</evidence>
<feature type="transmembrane region" description="Helical" evidence="11">
    <location>
        <begin position="184"/>
        <end position="203"/>
    </location>
</feature>
<dbReference type="InterPro" id="IPR004878">
    <property type="entry name" value="Otopetrin"/>
</dbReference>
<keyword evidence="7 11" id="KW-1133">Transmembrane helix</keyword>
<dbReference type="GO" id="GO:0005886">
    <property type="term" value="C:plasma membrane"/>
    <property type="evidence" value="ECO:0007669"/>
    <property type="project" value="UniProtKB-SubCell"/>
</dbReference>
<keyword evidence="5 11" id="KW-0812">Transmembrane</keyword>
<evidence type="ECO:0000256" key="10">
    <source>
        <dbReference type="ARBA" id="ARBA00023303"/>
    </source>
</evidence>
<keyword evidence="8" id="KW-0406">Ion transport</keyword>
<feature type="transmembrane region" description="Helical" evidence="11">
    <location>
        <begin position="21"/>
        <end position="43"/>
    </location>
</feature>
<dbReference type="GO" id="GO:0015252">
    <property type="term" value="F:proton channel activity"/>
    <property type="evidence" value="ECO:0007669"/>
    <property type="project" value="UniProtKB-ARBA"/>
</dbReference>
<comment type="similarity">
    <text evidence="2">Belongs to the otopetrin family.</text>
</comment>
<feature type="transmembrane region" description="Helical" evidence="11">
    <location>
        <begin position="339"/>
        <end position="358"/>
    </location>
</feature>
<feature type="transmembrane region" description="Helical" evidence="11">
    <location>
        <begin position="370"/>
        <end position="388"/>
    </location>
</feature>
<gene>
    <name evidence="12" type="ORF">ACJMK2_020628</name>
</gene>
<evidence type="ECO:0000256" key="9">
    <source>
        <dbReference type="ARBA" id="ARBA00023136"/>
    </source>
</evidence>
<dbReference type="PANTHER" id="PTHR21522">
    <property type="entry name" value="PROTON CHANNEL OTOP"/>
    <property type="match status" value="1"/>
</dbReference>
<keyword evidence="13" id="KW-1185">Reference proteome</keyword>
<evidence type="ECO:0000256" key="2">
    <source>
        <dbReference type="ARBA" id="ARBA00006513"/>
    </source>
</evidence>
<feature type="transmembrane region" description="Helical" evidence="11">
    <location>
        <begin position="409"/>
        <end position="434"/>
    </location>
</feature>
<evidence type="ECO:0000313" key="13">
    <source>
        <dbReference type="Proteomes" id="UP001634394"/>
    </source>
</evidence>
<name>A0ABD3U0Q7_SINWO</name>
<sequence length="568" mass="65719">MKPVIAMTPLMEDTHFNALSVDNFVLIILAFFVYFTITVALDFNQEGDDTIPSQVSLTMVIILIGVTSCFFLYLIVAMSRSHCASIKLRAIQIRTRLRYSFHHTWKLALTVIIGALASIRYGKTISVEMSLYNSGVAKHSLFGVLAVAVFVYVFLQIVLFSEYFFIRIFSDISADRFFHLSRSFYATIALAITSNAAVGYKLIREELLWTQFPESWFYLHPFDIEFCLLAIAFWVEVMPHNKDSRGRCHYRDQGYSSLSVFETYPMRSCTSFGEDSCSFNDEQLDSIVHSTQSDTVNSGSGSAEPLETFREINISTDCPCWARRLCCVLYRETFKKPTMFFIVLNIFLVAQVFIWLALCENDESDIKTQIPLTLALLILIVVECIIYFRYVRKLEDLKASIPLQPKEMLLLICVIIFNSYFIILTIPNLFILVNGKTEESKPGKNVSVYTWLEILNKTTGPAFNLVQIKILLQLRRKRKSLLVLDDTARRNFWLLLLTMLTANMTFWIWNCFIRASMCGSWFYDDDYKSLWSNVMRIVFPVGIFYRFHSSIVLVELMHKYYQPRDHVA</sequence>
<organism evidence="12 13">
    <name type="scientific">Sinanodonta woodiana</name>
    <name type="common">Chinese pond mussel</name>
    <name type="synonym">Anodonta woodiana</name>
    <dbReference type="NCBI Taxonomy" id="1069815"/>
    <lineage>
        <taxon>Eukaryota</taxon>
        <taxon>Metazoa</taxon>
        <taxon>Spiralia</taxon>
        <taxon>Lophotrochozoa</taxon>
        <taxon>Mollusca</taxon>
        <taxon>Bivalvia</taxon>
        <taxon>Autobranchia</taxon>
        <taxon>Heteroconchia</taxon>
        <taxon>Palaeoheterodonta</taxon>
        <taxon>Unionida</taxon>
        <taxon>Unionoidea</taxon>
        <taxon>Unionidae</taxon>
        <taxon>Unioninae</taxon>
        <taxon>Sinanodonta</taxon>
    </lineage>
</organism>
<reference evidence="12 13" key="1">
    <citation type="submission" date="2024-11" db="EMBL/GenBank/DDBJ databases">
        <title>Chromosome-level genome assembly of the freshwater bivalve Anodonta woodiana.</title>
        <authorList>
            <person name="Chen X."/>
        </authorList>
    </citation>
    <scope>NUCLEOTIDE SEQUENCE [LARGE SCALE GENOMIC DNA]</scope>
    <source>
        <strain evidence="12">MN2024</strain>
        <tissue evidence="12">Gills</tissue>
    </source>
</reference>
<keyword evidence="9 11" id="KW-0472">Membrane</keyword>
<feature type="transmembrane region" description="Helical" evidence="11">
    <location>
        <begin position="99"/>
        <end position="121"/>
    </location>
</feature>
<dbReference type="EMBL" id="JBJQND010000017">
    <property type="protein sequence ID" value="KAL3842637.1"/>
    <property type="molecule type" value="Genomic_DNA"/>
</dbReference>
<dbReference type="Proteomes" id="UP001634394">
    <property type="component" value="Unassembled WGS sequence"/>
</dbReference>
<accession>A0ABD3U0Q7</accession>
<dbReference type="AlphaFoldDB" id="A0ABD3U0Q7"/>
<protein>
    <submittedName>
        <fullName evidence="12">Uncharacterized protein</fullName>
    </submittedName>
</protein>